<feature type="transmembrane region" description="Helical" evidence="7">
    <location>
        <begin position="255"/>
        <end position="281"/>
    </location>
</feature>
<feature type="transmembrane region" description="Helical" evidence="7">
    <location>
        <begin position="97"/>
        <end position="121"/>
    </location>
</feature>
<keyword evidence="4 7" id="KW-0812">Transmembrane</keyword>
<evidence type="ECO:0000256" key="2">
    <source>
        <dbReference type="ARBA" id="ARBA00022448"/>
    </source>
</evidence>
<reference evidence="9 10" key="1">
    <citation type="journal article" date="2019" name="Nat. Microbiol.">
        <title>Mediterranean grassland soil C-N compound turnover is dependent on rainfall and depth, and is mediated by genomically divergent microorganisms.</title>
        <authorList>
            <person name="Diamond S."/>
            <person name="Andeer P.F."/>
            <person name="Li Z."/>
            <person name="Crits-Christoph A."/>
            <person name="Burstein D."/>
            <person name="Anantharaman K."/>
            <person name="Lane K.R."/>
            <person name="Thomas B.C."/>
            <person name="Pan C."/>
            <person name="Northen T.R."/>
            <person name="Banfield J.F."/>
        </authorList>
    </citation>
    <scope>NUCLEOTIDE SEQUENCE [LARGE SCALE GENOMIC DNA]</scope>
    <source>
        <strain evidence="9">NP_1</strain>
    </source>
</reference>
<name>A0A537LXC2_9BACT</name>
<dbReference type="Gene3D" id="1.10.3720.10">
    <property type="entry name" value="MetI-like"/>
    <property type="match status" value="1"/>
</dbReference>
<dbReference type="PANTHER" id="PTHR43163:SF6">
    <property type="entry name" value="DIPEPTIDE TRANSPORT SYSTEM PERMEASE PROTEIN DPPB-RELATED"/>
    <property type="match status" value="1"/>
</dbReference>
<dbReference type="SUPFAM" id="SSF161098">
    <property type="entry name" value="MetI-like"/>
    <property type="match status" value="1"/>
</dbReference>
<feature type="domain" description="ABC transmembrane type-1" evidence="8">
    <location>
        <begin position="95"/>
        <end position="324"/>
    </location>
</feature>
<feature type="transmembrane region" description="Helical" evidence="7">
    <location>
        <begin position="201"/>
        <end position="220"/>
    </location>
</feature>
<feature type="transmembrane region" description="Helical" evidence="7">
    <location>
        <begin position="12"/>
        <end position="30"/>
    </location>
</feature>
<sequence length="334" mass="35979">MLKFIRRRLLQLAPVLLGVSVLVFFGMHLIPGDVAQLLLGDKGTEADLQRIRHQLGLDRPVYVQYVRFLAGVLRGDFGISIRTRQPVMWEIGQALPVTVQLSLAALVFAVVVGLLIGVLAARYPRSALDTGSMVGVLVGVSMPVFWTGILLLLVFGGMLGWLPLGGIIDGSLEYRRITGAPLLDGLVAGNWTIVRSSVRHLVLPAVALGSTAMAAIARMGRSTMLDVLGLDFIRTARAKGLAERRVVSRHALRNALLPVVTLVGLQLGLLLSGAVLTETIFALPGLGRLAITSVLARDYPMVQGVVLIAAAVFVVANLLVDVLYVYLDPRIRYE</sequence>
<dbReference type="Pfam" id="PF00528">
    <property type="entry name" value="BPD_transp_1"/>
    <property type="match status" value="1"/>
</dbReference>
<dbReference type="InterPro" id="IPR035906">
    <property type="entry name" value="MetI-like_sf"/>
</dbReference>
<dbReference type="PROSITE" id="PS50928">
    <property type="entry name" value="ABC_TM1"/>
    <property type="match status" value="1"/>
</dbReference>
<dbReference type="GO" id="GO:0005886">
    <property type="term" value="C:plasma membrane"/>
    <property type="evidence" value="ECO:0007669"/>
    <property type="project" value="UniProtKB-SubCell"/>
</dbReference>
<organism evidence="9 10">
    <name type="scientific">Candidatus Segetimicrobium genomatis</name>
    <dbReference type="NCBI Taxonomy" id="2569760"/>
    <lineage>
        <taxon>Bacteria</taxon>
        <taxon>Bacillati</taxon>
        <taxon>Candidatus Sysuimicrobiota</taxon>
        <taxon>Candidatus Sysuimicrobiia</taxon>
        <taxon>Candidatus Sysuimicrobiales</taxon>
        <taxon>Candidatus Segetimicrobiaceae</taxon>
        <taxon>Candidatus Segetimicrobium</taxon>
    </lineage>
</organism>
<evidence type="ECO:0000256" key="6">
    <source>
        <dbReference type="ARBA" id="ARBA00023136"/>
    </source>
</evidence>
<evidence type="ECO:0000259" key="8">
    <source>
        <dbReference type="PROSITE" id="PS50928"/>
    </source>
</evidence>
<dbReference type="Proteomes" id="UP000315217">
    <property type="component" value="Unassembled WGS sequence"/>
</dbReference>
<comment type="caution">
    <text evidence="9">The sequence shown here is derived from an EMBL/GenBank/DDBJ whole genome shotgun (WGS) entry which is preliminary data.</text>
</comment>
<dbReference type="PANTHER" id="PTHR43163">
    <property type="entry name" value="DIPEPTIDE TRANSPORT SYSTEM PERMEASE PROTEIN DPPB-RELATED"/>
    <property type="match status" value="1"/>
</dbReference>
<keyword evidence="3" id="KW-1003">Cell membrane</keyword>
<keyword evidence="2 7" id="KW-0813">Transport</keyword>
<dbReference type="GO" id="GO:0055085">
    <property type="term" value="P:transmembrane transport"/>
    <property type="evidence" value="ECO:0007669"/>
    <property type="project" value="InterPro"/>
</dbReference>
<keyword evidence="5 7" id="KW-1133">Transmembrane helix</keyword>
<comment type="subcellular location">
    <subcellularLocation>
        <location evidence="1 7">Cell membrane</location>
        <topology evidence="1 7">Multi-pass membrane protein</topology>
    </subcellularLocation>
</comment>
<keyword evidence="6 7" id="KW-0472">Membrane</keyword>
<evidence type="ECO:0000313" key="10">
    <source>
        <dbReference type="Proteomes" id="UP000315217"/>
    </source>
</evidence>
<evidence type="ECO:0000256" key="5">
    <source>
        <dbReference type="ARBA" id="ARBA00022989"/>
    </source>
</evidence>
<dbReference type="InterPro" id="IPR000515">
    <property type="entry name" value="MetI-like"/>
</dbReference>
<evidence type="ECO:0000256" key="4">
    <source>
        <dbReference type="ARBA" id="ARBA00022692"/>
    </source>
</evidence>
<evidence type="ECO:0000256" key="7">
    <source>
        <dbReference type="RuleBase" id="RU363032"/>
    </source>
</evidence>
<evidence type="ECO:0000256" key="1">
    <source>
        <dbReference type="ARBA" id="ARBA00004651"/>
    </source>
</evidence>
<dbReference type="AlphaFoldDB" id="A0A537LXC2"/>
<feature type="transmembrane region" description="Helical" evidence="7">
    <location>
        <begin position="133"/>
        <end position="155"/>
    </location>
</feature>
<gene>
    <name evidence="9" type="ORF">E6G98_02470</name>
</gene>
<comment type="similarity">
    <text evidence="7">Belongs to the binding-protein-dependent transport system permease family.</text>
</comment>
<protein>
    <submittedName>
        <fullName evidence="9">ABC transporter permease</fullName>
    </submittedName>
</protein>
<evidence type="ECO:0000256" key="3">
    <source>
        <dbReference type="ARBA" id="ARBA00022475"/>
    </source>
</evidence>
<dbReference type="EMBL" id="VBAI01000017">
    <property type="protein sequence ID" value="TMJ12669.1"/>
    <property type="molecule type" value="Genomic_DNA"/>
</dbReference>
<dbReference type="CDD" id="cd06261">
    <property type="entry name" value="TM_PBP2"/>
    <property type="match status" value="1"/>
</dbReference>
<dbReference type="InterPro" id="IPR045621">
    <property type="entry name" value="BPD_transp_1_N"/>
</dbReference>
<dbReference type="Pfam" id="PF19300">
    <property type="entry name" value="BPD_transp_1_N"/>
    <property type="match status" value="1"/>
</dbReference>
<proteinExistence type="inferred from homology"/>
<accession>A0A537LXC2</accession>
<feature type="transmembrane region" description="Helical" evidence="7">
    <location>
        <begin position="301"/>
        <end position="327"/>
    </location>
</feature>
<evidence type="ECO:0000313" key="9">
    <source>
        <dbReference type="EMBL" id="TMJ12669.1"/>
    </source>
</evidence>